<dbReference type="AlphaFoldDB" id="A0A6I6G8F6"/>
<accession>A0A6I6G8F6</accession>
<sequence>MAIFATIVWRCQKMLQLQPTNEASAMSAVRHIIICHNYNSFSYAANSVALAQQLAREGHQVLFISHAIPEEMAAIPNLTVVTWPGERPVGWQAFRFIAIWIRRHKCDVLLAQAAALNIAGLAAWLLRVPKRIGYYHSMYASTVIDNAESNWKTSLKKWRKKMFLACYGHMVCVSRHAASDLQVHFQFPAKRCHIIYNSLADRGQDLLDPKPTEGPIRFFAPTRLDPGKNMLTVIEAFQTFVANTGIDAMLEIAGSGLQEEQVQQLVAQQPCTQFVGLLPYHQIDAHFQQAHFVVCSTLSEAFGMVNIEAMMLGTPVIASNIGGIPEIVTDGETGILVDGNSVEYWQAAFAKACHLFVAESEKYERIRQEARQHFKQSFTQSKQLQQLHKLILKD</sequence>
<dbReference type="SUPFAM" id="SSF53756">
    <property type="entry name" value="UDP-Glycosyltransferase/glycogen phosphorylase"/>
    <property type="match status" value="1"/>
</dbReference>
<gene>
    <name evidence="3" type="ORF">GLV81_12245</name>
</gene>
<dbReference type="EMBL" id="CP046566">
    <property type="protein sequence ID" value="QGW28767.1"/>
    <property type="molecule type" value="Genomic_DNA"/>
</dbReference>
<proteinExistence type="predicted"/>
<evidence type="ECO:0000259" key="1">
    <source>
        <dbReference type="Pfam" id="PF00534"/>
    </source>
</evidence>
<dbReference type="Proteomes" id="UP000426027">
    <property type="component" value="Chromosome"/>
</dbReference>
<feature type="domain" description="Glycosyltransferase subfamily 4-like N-terminal" evidence="2">
    <location>
        <begin position="49"/>
        <end position="197"/>
    </location>
</feature>
<name>A0A6I6G8F6_9BACT</name>
<protein>
    <submittedName>
        <fullName evidence="3">Glycosyltransferase</fullName>
    </submittedName>
</protein>
<organism evidence="3 4">
    <name type="scientific">Phnomibacter ginsenosidimutans</name>
    <dbReference type="NCBI Taxonomy" id="2676868"/>
    <lineage>
        <taxon>Bacteria</taxon>
        <taxon>Pseudomonadati</taxon>
        <taxon>Bacteroidota</taxon>
        <taxon>Chitinophagia</taxon>
        <taxon>Chitinophagales</taxon>
        <taxon>Chitinophagaceae</taxon>
        <taxon>Phnomibacter</taxon>
    </lineage>
</organism>
<dbReference type="PANTHER" id="PTHR12526:SF630">
    <property type="entry name" value="GLYCOSYLTRANSFERASE"/>
    <property type="match status" value="1"/>
</dbReference>
<keyword evidence="4" id="KW-1185">Reference proteome</keyword>
<dbReference type="Pfam" id="PF00534">
    <property type="entry name" value="Glycos_transf_1"/>
    <property type="match status" value="1"/>
</dbReference>
<dbReference type="Gene3D" id="3.40.50.2000">
    <property type="entry name" value="Glycogen Phosphorylase B"/>
    <property type="match status" value="2"/>
</dbReference>
<dbReference type="KEGG" id="fls:GLV81_12245"/>
<reference evidence="3 4" key="1">
    <citation type="submission" date="2019-11" db="EMBL/GenBank/DDBJ databases">
        <authorList>
            <person name="Im W.T."/>
        </authorList>
    </citation>
    <scope>NUCLEOTIDE SEQUENCE [LARGE SCALE GENOMIC DNA]</scope>
    <source>
        <strain evidence="3 4">SB-02</strain>
    </source>
</reference>
<dbReference type="InterPro" id="IPR001296">
    <property type="entry name" value="Glyco_trans_1"/>
</dbReference>
<dbReference type="PANTHER" id="PTHR12526">
    <property type="entry name" value="GLYCOSYLTRANSFERASE"/>
    <property type="match status" value="1"/>
</dbReference>
<feature type="domain" description="Glycosyl transferase family 1" evidence="1">
    <location>
        <begin position="213"/>
        <end position="372"/>
    </location>
</feature>
<dbReference type="CDD" id="cd03801">
    <property type="entry name" value="GT4_PimA-like"/>
    <property type="match status" value="1"/>
</dbReference>
<keyword evidence="3" id="KW-0808">Transferase</keyword>
<dbReference type="GO" id="GO:0016757">
    <property type="term" value="F:glycosyltransferase activity"/>
    <property type="evidence" value="ECO:0007669"/>
    <property type="project" value="InterPro"/>
</dbReference>
<dbReference type="Pfam" id="PF13439">
    <property type="entry name" value="Glyco_transf_4"/>
    <property type="match status" value="1"/>
</dbReference>
<evidence type="ECO:0000313" key="4">
    <source>
        <dbReference type="Proteomes" id="UP000426027"/>
    </source>
</evidence>
<evidence type="ECO:0000313" key="3">
    <source>
        <dbReference type="EMBL" id="QGW28767.1"/>
    </source>
</evidence>
<dbReference type="InterPro" id="IPR028098">
    <property type="entry name" value="Glyco_trans_4-like_N"/>
</dbReference>
<evidence type="ECO:0000259" key="2">
    <source>
        <dbReference type="Pfam" id="PF13439"/>
    </source>
</evidence>